<evidence type="ECO:0000313" key="3">
    <source>
        <dbReference type="EMBL" id="SQB10988.1"/>
    </source>
</evidence>
<name>A0A174QZD0_9FIRM</name>
<sequence length="189" mass="21940">MALLCKEKRGTGEWDFFRICLKSPEIPPLQRDYAKAVFLWAFSKPQPIRDDGYYASYFLYECGIRDRVKYHKKLIKEGYLIEAEPGEALELLKLPELKDMLRELNLPISGKKAVLIERILDNAEEGFLNAHVPETVYKLSSEGAAFLQTHDAYVQIHRNKNRGISWQAYDRYAKPGIVQDEEKRFLLGN</sequence>
<reference evidence="3 5" key="2">
    <citation type="submission" date="2018-06" db="EMBL/GenBank/DDBJ databases">
        <authorList>
            <consortium name="Pathogen Informatics"/>
            <person name="Doyle S."/>
        </authorList>
    </citation>
    <scope>NUCLEOTIDE SEQUENCE [LARGE SCALE GENOMIC DNA]</scope>
    <source>
        <strain evidence="3 5">NCTC11224</strain>
    </source>
</reference>
<proteinExistence type="predicted"/>
<evidence type="ECO:0000259" key="1">
    <source>
        <dbReference type="PROSITE" id="PS50800"/>
    </source>
</evidence>
<gene>
    <name evidence="2" type="ORF">ERS852480_04056</name>
    <name evidence="3" type="ORF">NCTC11224_02335</name>
</gene>
<organism evidence="2 4">
    <name type="scientific">Enterocloster clostridioformis</name>
    <dbReference type="NCBI Taxonomy" id="1531"/>
    <lineage>
        <taxon>Bacteria</taxon>
        <taxon>Bacillati</taxon>
        <taxon>Bacillota</taxon>
        <taxon>Clostridia</taxon>
        <taxon>Lachnospirales</taxon>
        <taxon>Lachnospiraceae</taxon>
        <taxon>Enterocloster</taxon>
    </lineage>
</organism>
<dbReference type="InterPro" id="IPR003034">
    <property type="entry name" value="SAP_dom"/>
</dbReference>
<dbReference type="PROSITE" id="PS50800">
    <property type="entry name" value="SAP"/>
    <property type="match status" value="1"/>
</dbReference>
<dbReference type="Proteomes" id="UP000251853">
    <property type="component" value="Unassembled WGS sequence"/>
</dbReference>
<dbReference type="SUPFAM" id="SSF68906">
    <property type="entry name" value="SAP domain"/>
    <property type="match status" value="1"/>
</dbReference>
<keyword evidence="5" id="KW-1185">Reference proteome</keyword>
<dbReference type="AlphaFoldDB" id="A0A174QZD0"/>
<dbReference type="Pfam" id="PF02037">
    <property type="entry name" value="SAP"/>
    <property type="match status" value="1"/>
</dbReference>
<dbReference type="RefSeq" id="WP_022201356.1">
    <property type="nucleotide sequence ID" value="NZ_CATYWZ010000191.1"/>
</dbReference>
<protein>
    <submittedName>
        <fullName evidence="2">SAP domain</fullName>
    </submittedName>
</protein>
<evidence type="ECO:0000313" key="5">
    <source>
        <dbReference type="Proteomes" id="UP000251853"/>
    </source>
</evidence>
<dbReference type="Proteomes" id="UP000095512">
    <property type="component" value="Unassembled WGS sequence"/>
</dbReference>
<dbReference type="EMBL" id="CZAB01000050">
    <property type="protein sequence ID" value="CUP77271.1"/>
    <property type="molecule type" value="Genomic_DNA"/>
</dbReference>
<reference evidence="2 4" key="1">
    <citation type="submission" date="2015-09" db="EMBL/GenBank/DDBJ databases">
        <authorList>
            <consortium name="Pathogen Informatics"/>
        </authorList>
    </citation>
    <scope>NUCLEOTIDE SEQUENCE [LARGE SCALE GENOMIC DNA]</scope>
    <source>
        <strain evidence="2 4">2789STDY5834865</strain>
    </source>
</reference>
<feature type="domain" description="SAP" evidence="1">
    <location>
        <begin position="89"/>
        <end position="123"/>
    </location>
</feature>
<dbReference type="InterPro" id="IPR036361">
    <property type="entry name" value="SAP_dom_sf"/>
</dbReference>
<evidence type="ECO:0000313" key="4">
    <source>
        <dbReference type="Proteomes" id="UP000095512"/>
    </source>
</evidence>
<dbReference type="Gene3D" id="1.10.720.30">
    <property type="entry name" value="SAP domain"/>
    <property type="match status" value="1"/>
</dbReference>
<dbReference type="EMBL" id="UAVW01000009">
    <property type="protein sequence ID" value="SQB10988.1"/>
    <property type="molecule type" value="Genomic_DNA"/>
</dbReference>
<accession>A0A174QZD0</accession>
<dbReference type="SMART" id="SM00513">
    <property type="entry name" value="SAP"/>
    <property type="match status" value="1"/>
</dbReference>
<evidence type="ECO:0000313" key="2">
    <source>
        <dbReference type="EMBL" id="CUP77271.1"/>
    </source>
</evidence>